<evidence type="ECO:0000313" key="7">
    <source>
        <dbReference type="Proteomes" id="UP000811844"/>
    </source>
</evidence>
<feature type="transmembrane region" description="Helical" evidence="5">
    <location>
        <begin position="63"/>
        <end position="81"/>
    </location>
</feature>
<reference evidence="6 7" key="1">
    <citation type="submission" date="2020-02" db="EMBL/GenBank/DDBJ databases">
        <title>Shewanella WXL01 sp. nov., a marine bacterium isolated from green algae in Luhuitou Fringing Reef (Northern South China Sea).</title>
        <authorList>
            <person name="Wang X."/>
        </authorList>
    </citation>
    <scope>NUCLEOTIDE SEQUENCE [LARGE SCALE GENOMIC DNA]</scope>
    <source>
        <strain evidence="6 7">MCCC 1A01895</strain>
    </source>
</reference>
<dbReference type="Proteomes" id="UP000811844">
    <property type="component" value="Unassembled WGS sequence"/>
</dbReference>
<evidence type="ECO:0000256" key="2">
    <source>
        <dbReference type="ARBA" id="ARBA00022692"/>
    </source>
</evidence>
<comment type="caution">
    <text evidence="6">The sequence shown here is derived from an EMBL/GenBank/DDBJ whole genome shotgun (WGS) entry which is preliminary data.</text>
</comment>
<gene>
    <name evidence="6" type="ORF">G3R48_15180</name>
</gene>
<comment type="subcellular location">
    <subcellularLocation>
        <location evidence="1">Membrane</location>
        <topology evidence="1">Multi-pass membrane protein</topology>
    </subcellularLocation>
</comment>
<evidence type="ECO:0000256" key="4">
    <source>
        <dbReference type="ARBA" id="ARBA00023136"/>
    </source>
</evidence>
<dbReference type="RefSeq" id="WP_153666073.1">
    <property type="nucleotide sequence ID" value="NZ_JAAIKR010000018.1"/>
</dbReference>
<evidence type="ECO:0000313" key="6">
    <source>
        <dbReference type="EMBL" id="MBR9729320.1"/>
    </source>
</evidence>
<keyword evidence="2 5" id="KW-0812">Transmembrane</keyword>
<keyword evidence="7" id="KW-1185">Reference proteome</keyword>
<dbReference type="InterPro" id="IPR019109">
    <property type="entry name" value="MamF_MmsF"/>
</dbReference>
<name>A0ABS5I7N3_9GAMM</name>
<keyword evidence="4 5" id="KW-0472">Membrane</keyword>
<protein>
    <submittedName>
        <fullName evidence="6">DUF4870 domain-containing protein</fullName>
    </submittedName>
</protein>
<proteinExistence type="predicted"/>
<evidence type="ECO:0000256" key="1">
    <source>
        <dbReference type="ARBA" id="ARBA00004141"/>
    </source>
</evidence>
<feature type="transmembrane region" description="Helical" evidence="5">
    <location>
        <begin position="20"/>
        <end position="43"/>
    </location>
</feature>
<dbReference type="Pfam" id="PF09685">
    <property type="entry name" value="MamF_MmsF"/>
    <property type="match status" value="1"/>
</dbReference>
<dbReference type="EMBL" id="JAAIKR010000018">
    <property type="protein sequence ID" value="MBR9729320.1"/>
    <property type="molecule type" value="Genomic_DNA"/>
</dbReference>
<evidence type="ECO:0000256" key="5">
    <source>
        <dbReference type="SAM" id="Phobius"/>
    </source>
</evidence>
<feature type="transmembrane region" description="Helical" evidence="5">
    <location>
        <begin position="93"/>
        <end position="119"/>
    </location>
</feature>
<organism evidence="6 7">
    <name type="scientific">Shewanella intestini</name>
    <dbReference type="NCBI Taxonomy" id="2017544"/>
    <lineage>
        <taxon>Bacteria</taxon>
        <taxon>Pseudomonadati</taxon>
        <taxon>Pseudomonadota</taxon>
        <taxon>Gammaproteobacteria</taxon>
        <taxon>Alteromonadales</taxon>
        <taxon>Shewanellaceae</taxon>
        <taxon>Shewanella</taxon>
    </lineage>
</organism>
<sequence>MLEDKAKIDKGERTIGMLVHASSLSGFFLPLGNVVGPLVVWLLKKDQFEFVDECGKNCINFKVSVLMYYFLIAAMVLFPLYSAYSPLQIESRFSFAGIALVSGFVLVVVDIICTIVAMVKATDGIAYRYPLTVNFIQ</sequence>
<accession>A0ABS5I7N3</accession>
<evidence type="ECO:0000256" key="3">
    <source>
        <dbReference type="ARBA" id="ARBA00022989"/>
    </source>
</evidence>
<keyword evidence="3 5" id="KW-1133">Transmembrane helix</keyword>